<keyword evidence="3" id="KW-0520">NAD</keyword>
<evidence type="ECO:0000256" key="1">
    <source>
        <dbReference type="ARBA" id="ARBA00009986"/>
    </source>
</evidence>
<dbReference type="PANTHER" id="PTHR43521:SF1">
    <property type="entry name" value="ALPHA-AMINOADIPIC SEMIALDEHYDE DEHYDROGENASE"/>
    <property type="match status" value="1"/>
</dbReference>
<name>A0AAV2NCF5_9HYME</name>
<keyword evidence="2" id="KW-0560">Oxidoreductase</keyword>
<proteinExistence type="inferred from homology"/>
<evidence type="ECO:0000313" key="6">
    <source>
        <dbReference type="Proteomes" id="UP001497644"/>
    </source>
</evidence>
<protein>
    <recommendedName>
        <fullName evidence="4">Aldehyde dehydrogenase domain-containing protein</fullName>
    </recommendedName>
</protein>
<organism evidence="5 6">
    <name type="scientific">Lasius platythorax</name>
    <dbReference type="NCBI Taxonomy" id="488582"/>
    <lineage>
        <taxon>Eukaryota</taxon>
        <taxon>Metazoa</taxon>
        <taxon>Ecdysozoa</taxon>
        <taxon>Arthropoda</taxon>
        <taxon>Hexapoda</taxon>
        <taxon>Insecta</taxon>
        <taxon>Pterygota</taxon>
        <taxon>Neoptera</taxon>
        <taxon>Endopterygota</taxon>
        <taxon>Hymenoptera</taxon>
        <taxon>Apocrita</taxon>
        <taxon>Aculeata</taxon>
        <taxon>Formicoidea</taxon>
        <taxon>Formicidae</taxon>
        <taxon>Formicinae</taxon>
        <taxon>Lasius</taxon>
        <taxon>Lasius</taxon>
    </lineage>
</organism>
<dbReference type="InterPro" id="IPR044638">
    <property type="entry name" value="ALDH7A1-like"/>
</dbReference>
<dbReference type="Proteomes" id="UP001497644">
    <property type="component" value="Chromosome 12"/>
</dbReference>
<comment type="similarity">
    <text evidence="1">Belongs to the aldehyde dehydrogenase family.</text>
</comment>
<dbReference type="Gene3D" id="3.40.605.10">
    <property type="entry name" value="Aldehyde Dehydrogenase, Chain A, domain 1"/>
    <property type="match status" value="1"/>
</dbReference>
<evidence type="ECO:0000256" key="2">
    <source>
        <dbReference type="ARBA" id="ARBA00023002"/>
    </source>
</evidence>
<sequence>MSRVLLGKSRCCVSRFQMTRHLVTDPRYGFLKQLGITVENPGLYDGRWGGSGKLIESISPATGKVIAKIRESTPQEASNAITEARKAWPQWTSIPAPARGDIVRQIGDELRRNLKPLGSLVSLEMGNLIIVLTRTHYNNLCLYN</sequence>
<keyword evidence="6" id="KW-1185">Reference proteome</keyword>
<dbReference type="Pfam" id="PF00171">
    <property type="entry name" value="Aldedh"/>
    <property type="match status" value="1"/>
</dbReference>
<dbReference type="InterPro" id="IPR016161">
    <property type="entry name" value="Ald_DH/histidinol_DH"/>
</dbReference>
<dbReference type="EMBL" id="OZ034835">
    <property type="protein sequence ID" value="CAL1676861.1"/>
    <property type="molecule type" value="Genomic_DNA"/>
</dbReference>
<evidence type="ECO:0000259" key="4">
    <source>
        <dbReference type="Pfam" id="PF00171"/>
    </source>
</evidence>
<reference evidence="5" key="1">
    <citation type="submission" date="2024-04" db="EMBL/GenBank/DDBJ databases">
        <authorList>
            <consortium name="Molecular Ecology Group"/>
        </authorList>
    </citation>
    <scope>NUCLEOTIDE SEQUENCE</scope>
</reference>
<dbReference type="GO" id="GO:0004029">
    <property type="term" value="F:aldehyde dehydrogenase (NAD+) activity"/>
    <property type="evidence" value="ECO:0007669"/>
    <property type="project" value="InterPro"/>
</dbReference>
<dbReference type="SUPFAM" id="SSF53720">
    <property type="entry name" value="ALDH-like"/>
    <property type="match status" value="1"/>
</dbReference>
<dbReference type="InterPro" id="IPR016162">
    <property type="entry name" value="Ald_DH_N"/>
</dbReference>
<gene>
    <name evidence="5" type="ORF">LPLAT_LOCUS2967</name>
</gene>
<dbReference type="InterPro" id="IPR015590">
    <property type="entry name" value="Aldehyde_DH_dom"/>
</dbReference>
<evidence type="ECO:0000256" key="3">
    <source>
        <dbReference type="ARBA" id="ARBA00023027"/>
    </source>
</evidence>
<accession>A0AAV2NCF5</accession>
<dbReference type="AlphaFoldDB" id="A0AAV2NCF5"/>
<evidence type="ECO:0000313" key="5">
    <source>
        <dbReference type="EMBL" id="CAL1676861.1"/>
    </source>
</evidence>
<dbReference type="PANTHER" id="PTHR43521">
    <property type="entry name" value="ALPHA-AMINOADIPIC SEMIALDEHYDE DEHYDROGENASE"/>
    <property type="match status" value="1"/>
</dbReference>
<feature type="domain" description="Aldehyde dehydrogenase" evidence="4">
    <location>
        <begin position="53"/>
        <end position="129"/>
    </location>
</feature>